<dbReference type="Proteomes" id="UP000290921">
    <property type="component" value="Unassembled WGS sequence"/>
</dbReference>
<dbReference type="InterPro" id="IPR023365">
    <property type="entry name" value="Sortase_dom-sf"/>
</dbReference>
<dbReference type="Pfam" id="PF04203">
    <property type="entry name" value="Sortase"/>
    <property type="match status" value="1"/>
</dbReference>
<dbReference type="SUPFAM" id="SSF63817">
    <property type="entry name" value="Sortase"/>
    <property type="match status" value="1"/>
</dbReference>
<dbReference type="InterPro" id="IPR042000">
    <property type="entry name" value="Sortase_D_2"/>
</dbReference>
<sequence>MKKIIATLLIIAGVILTLTSFGLKMYSKSKEKALMNHLTNELKLENKKETPKKMDMKDNNENEIINLHGAMAIIEIPSIGLKSVIVEGIEMEKLRYYIGHFKETALPGQLGNFCIAGHSSSMYSEILNNLHKVKIGDEIKIKTIKEEFNYTIKEKFVVDPTKVSVLNQDKTKKTMTIVTCTDNGKNRLIVKGEINKNDK</sequence>
<evidence type="ECO:0000313" key="5">
    <source>
        <dbReference type="Proteomes" id="UP000290921"/>
    </source>
</evidence>
<evidence type="ECO:0000256" key="2">
    <source>
        <dbReference type="PIRSR" id="PIRSR605754-1"/>
    </source>
</evidence>
<dbReference type="CDD" id="cd06166">
    <property type="entry name" value="Sortase_D_2"/>
    <property type="match status" value="1"/>
</dbReference>
<reference evidence="4 5" key="1">
    <citation type="submission" date="2018-06" db="EMBL/GenBank/DDBJ databases">
        <title>Genome conservation of Clostridium tetani.</title>
        <authorList>
            <person name="Bruggemann H."/>
            <person name="Popoff M.R."/>
        </authorList>
    </citation>
    <scope>NUCLEOTIDE SEQUENCE [LARGE SCALE GENOMIC DNA]</scope>
    <source>
        <strain evidence="4 5">2017.061</strain>
    </source>
</reference>
<dbReference type="AlphaFoldDB" id="A0A4Q0VAE8"/>
<dbReference type="GO" id="GO:0016787">
    <property type="term" value="F:hydrolase activity"/>
    <property type="evidence" value="ECO:0007669"/>
    <property type="project" value="UniProtKB-KW"/>
</dbReference>
<reference evidence="3 6" key="2">
    <citation type="submission" date="2022-09" db="EMBL/GenBank/DDBJ databases">
        <title>complete genome sequences of Clostridium tetani str. KHSU-234311-028 isolated from soil.</title>
        <authorList>
            <person name="Sekizuka T."/>
            <person name="Shitada C."/>
            <person name="Takahashi M."/>
            <person name="Kuroda M."/>
        </authorList>
    </citation>
    <scope>NUCLEOTIDE SEQUENCE [LARGE SCALE GENOMIC DNA]</scope>
    <source>
        <strain evidence="3 6">KHSU-234311-028</strain>
    </source>
</reference>
<dbReference type="EMBL" id="QMAP01000008">
    <property type="protein sequence ID" value="RXI47670.1"/>
    <property type="molecule type" value="Genomic_DNA"/>
</dbReference>
<keyword evidence="1" id="KW-0378">Hydrolase</keyword>
<dbReference type="Proteomes" id="UP001321763">
    <property type="component" value="Chromosome"/>
</dbReference>
<protein>
    <submittedName>
        <fullName evidence="3 4">Sortase</fullName>
    </submittedName>
</protein>
<dbReference type="InterPro" id="IPR005754">
    <property type="entry name" value="Sortase"/>
</dbReference>
<feature type="active site" description="Acyl-thioester intermediate" evidence="2">
    <location>
        <position position="180"/>
    </location>
</feature>
<evidence type="ECO:0000313" key="3">
    <source>
        <dbReference type="EMBL" id="BDR80791.1"/>
    </source>
</evidence>
<evidence type="ECO:0000256" key="1">
    <source>
        <dbReference type="ARBA" id="ARBA00022801"/>
    </source>
</evidence>
<accession>A0A4Q0VAE8</accession>
<organism evidence="4 5">
    <name type="scientific">Clostridium tetani</name>
    <dbReference type="NCBI Taxonomy" id="1513"/>
    <lineage>
        <taxon>Bacteria</taxon>
        <taxon>Bacillati</taxon>
        <taxon>Bacillota</taxon>
        <taxon>Clostridia</taxon>
        <taxon>Eubacteriales</taxon>
        <taxon>Clostridiaceae</taxon>
        <taxon>Clostridium</taxon>
    </lineage>
</organism>
<feature type="active site" description="Proton donor/acceptor" evidence="2">
    <location>
        <position position="118"/>
    </location>
</feature>
<dbReference type="NCBIfam" id="TIGR01076">
    <property type="entry name" value="sortase_fam"/>
    <property type="match status" value="1"/>
</dbReference>
<dbReference type="Gene3D" id="2.40.260.10">
    <property type="entry name" value="Sortase"/>
    <property type="match status" value="1"/>
</dbReference>
<proteinExistence type="predicted"/>
<evidence type="ECO:0000313" key="6">
    <source>
        <dbReference type="Proteomes" id="UP001321763"/>
    </source>
</evidence>
<evidence type="ECO:0000313" key="4">
    <source>
        <dbReference type="EMBL" id="RXI47670.1"/>
    </source>
</evidence>
<dbReference type="EMBL" id="AP026818">
    <property type="protein sequence ID" value="BDR80791.1"/>
    <property type="molecule type" value="Genomic_DNA"/>
</dbReference>
<dbReference type="RefSeq" id="WP_129030660.1">
    <property type="nucleotide sequence ID" value="NZ_AP026806.1"/>
</dbReference>
<name>A0A4Q0VAE8_CLOTA</name>
<gene>
    <name evidence="3" type="primary">srta</name>
    <name evidence="4" type="ORF">DP130_10170</name>
    <name evidence="3" type="ORF">K234311028_10370</name>
</gene>